<dbReference type="FunFam" id="2.40.50.140:FF:000012">
    <property type="entry name" value="DNA ligase"/>
    <property type="match status" value="1"/>
</dbReference>
<feature type="active site" description="N6-AMP-lysine intermediate" evidence="15">
    <location>
        <position position="112"/>
    </location>
</feature>
<feature type="binding site" evidence="15">
    <location>
        <position position="169"/>
    </location>
    <ligand>
        <name>NAD(+)</name>
        <dbReference type="ChEBI" id="CHEBI:57540"/>
    </ligand>
</feature>
<keyword evidence="9 15" id="KW-0460">Magnesium</keyword>
<feature type="binding site" evidence="15">
    <location>
        <position position="110"/>
    </location>
    <ligand>
        <name>NAD(+)</name>
        <dbReference type="ChEBI" id="CHEBI:57540"/>
    </ligand>
</feature>
<evidence type="ECO:0000256" key="7">
    <source>
        <dbReference type="ARBA" id="ARBA00022763"/>
    </source>
</evidence>
<dbReference type="Gene3D" id="3.40.50.10190">
    <property type="entry name" value="BRCT domain"/>
    <property type="match status" value="1"/>
</dbReference>
<dbReference type="PROSITE" id="PS50172">
    <property type="entry name" value="BRCT"/>
    <property type="match status" value="1"/>
</dbReference>
<dbReference type="EMBL" id="JADINC010000018">
    <property type="protein sequence ID" value="MBO8425041.1"/>
    <property type="molecule type" value="Genomic_DNA"/>
</dbReference>
<dbReference type="SMART" id="SM00532">
    <property type="entry name" value="LIGANc"/>
    <property type="match status" value="1"/>
</dbReference>
<dbReference type="PROSITE" id="PS01056">
    <property type="entry name" value="DNA_LIGASE_N2"/>
    <property type="match status" value="1"/>
</dbReference>
<dbReference type="InterPro" id="IPR036420">
    <property type="entry name" value="BRCT_dom_sf"/>
</dbReference>
<keyword evidence="10 15" id="KW-0520">NAD</keyword>
<sequence>MNTTPDLLILAEHADLIKKLNEWDLAYHQNDAPVVDDATYDAAKRRALEIESQYPELATHGASSHVGAAVSEKFKSYPHSVPMLSISDVFNESEVADWFNKLADNDIFIELKVDGVSFAARYEHGRLVRGLTRGSGVAGEDITENLKTIPDIPHQLRGDFPDIIEVRGEVYMSRTDFLALNAAATDAGDKVFANPRNAAAGSLRQLNPGVTASRRLSAFAYTYGELSARTWATQSEYFDKLESWGFKTTRTWAHRVHSMDEIQRVYDDTMMIRAGIPFDIDGLVLKVNNVDLQERMGARANSPRWEVAYKFPAARAITVLRDITVQVGRTGVLTPVAELEPINIGGVLVSRATLHNADEIVRLGVNVGDKVIVQRAGDVIPQIVGVAEDAPNAAPFVFPDKCPVCGGNIVQESGQVARRCVNTLGCPAQRIGELEHFVSRKGFDIDGLGVKQLELFISRGWINNAADIFTLIARHGDDIRRLDGFGEKSVSNLNAAIERARNIDLHRFLFAIGIPEVGEVTAKILARSFGTLDAIRNAPAWKLKQTNGIGDVMADEIVSFFADAHNVRVLDELLPQVKIRESEPAVPQSGPLSGKKVVLTGTLANYTRDAAREILERMGARVQSSVSAKTDIVLAGADAGSKLTRANELGVTVWSESDFVDAVNKFEL</sequence>
<feature type="binding site" evidence="15">
    <location>
        <position position="286"/>
    </location>
    <ligand>
        <name>NAD(+)</name>
        <dbReference type="ChEBI" id="CHEBI:57540"/>
    </ligand>
</feature>
<dbReference type="PANTHER" id="PTHR23389:SF9">
    <property type="entry name" value="DNA LIGASE"/>
    <property type="match status" value="1"/>
</dbReference>
<keyword evidence="6 15" id="KW-0479">Metal-binding</keyword>
<dbReference type="InterPro" id="IPR041663">
    <property type="entry name" value="DisA/LigA_HHH"/>
</dbReference>
<dbReference type="NCBIfam" id="NF005932">
    <property type="entry name" value="PRK07956.1"/>
    <property type="match status" value="1"/>
</dbReference>
<evidence type="ECO:0000256" key="3">
    <source>
        <dbReference type="ARBA" id="ARBA00013308"/>
    </source>
</evidence>
<keyword evidence="8 15" id="KW-0862">Zinc</keyword>
<keyword evidence="11 15" id="KW-0234">DNA repair</keyword>
<comment type="similarity">
    <text evidence="14 15">Belongs to the NAD-dependent DNA ligase family. LigA subfamily.</text>
</comment>
<feature type="domain" description="BRCT" evidence="16">
    <location>
        <begin position="587"/>
        <end position="668"/>
    </location>
</feature>
<dbReference type="GO" id="GO:0006281">
    <property type="term" value="P:DNA repair"/>
    <property type="evidence" value="ECO:0007669"/>
    <property type="project" value="UniProtKB-KW"/>
</dbReference>
<dbReference type="Gene3D" id="1.10.287.610">
    <property type="entry name" value="Helix hairpin bin"/>
    <property type="match status" value="1"/>
</dbReference>
<feature type="binding site" evidence="15">
    <location>
        <position position="426"/>
    </location>
    <ligand>
        <name>Zn(2+)</name>
        <dbReference type="ChEBI" id="CHEBI:29105"/>
    </ligand>
</feature>
<feature type="binding site" evidence="15">
    <location>
        <position position="310"/>
    </location>
    <ligand>
        <name>NAD(+)</name>
        <dbReference type="ChEBI" id="CHEBI:57540"/>
    </ligand>
</feature>
<dbReference type="SUPFAM" id="SSF47781">
    <property type="entry name" value="RuvA domain 2-like"/>
    <property type="match status" value="1"/>
</dbReference>
<comment type="caution">
    <text evidence="17">The sequence shown here is derived from an EMBL/GenBank/DDBJ whole genome shotgun (WGS) entry which is preliminary data.</text>
</comment>
<evidence type="ECO:0000256" key="6">
    <source>
        <dbReference type="ARBA" id="ARBA00022723"/>
    </source>
</evidence>
<name>A0A9D9DEX6_9PROT</name>
<evidence type="ECO:0000256" key="9">
    <source>
        <dbReference type="ARBA" id="ARBA00022842"/>
    </source>
</evidence>
<feature type="binding site" evidence="15">
    <location>
        <begin position="85"/>
        <end position="86"/>
    </location>
    <ligand>
        <name>NAD(+)</name>
        <dbReference type="ChEBI" id="CHEBI:57540"/>
    </ligand>
</feature>
<dbReference type="PIRSF" id="PIRSF001604">
    <property type="entry name" value="LigA"/>
    <property type="match status" value="1"/>
</dbReference>
<evidence type="ECO:0000256" key="10">
    <source>
        <dbReference type="ARBA" id="ARBA00023027"/>
    </source>
</evidence>
<reference evidence="17" key="1">
    <citation type="submission" date="2020-10" db="EMBL/GenBank/DDBJ databases">
        <authorList>
            <person name="Gilroy R."/>
        </authorList>
    </citation>
    <scope>NUCLEOTIDE SEQUENCE</scope>
    <source>
        <strain evidence="17">8207</strain>
    </source>
</reference>
<dbReference type="Pfam" id="PF00533">
    <property type="entry name" value="BRCT"/>
    <property type="match status" value="1"/>
</dbReference>
<dbReference type="Pfam" id="PF01653">
    <property type="entry name" value="DNA_ligase_aden"/>
    <property type="match status" value="1"/>
</dbReference>
<organism evidence="17 18">
    <name type="scientific">Candidatus Enterousia avistercoris</name>
    <dbReference type="NCBI Taxonomy" id="2840788"/>
    <lineage>
        <taxon>Bacteria</taxon>
        <taxon>Pseudomonadati</taxon>
        <taxon>Pseudomonadota</taxon>
        <taxon>Alphaproteobacteria</taxon>
        <taxon>Candidatus Enterousia</taxon>
    </lineage>
</organism>
<dbReference type="EC" id="6.5.1.2" evidence="2 15"/>
<dbReference type="InterPro" id="IPR001679">
    <property type="entry name" value="DNA_ligase"/>
</dbReference>
<dbReference type="CDD" id="cd17748">
    <property type="entry name" value="BRCT_DNA_ligase_like"/>
    <property type="match status" value="1"/>
</dbReference>
<keyword evidence="7 15" id="KW-0227">DNA damage</keyword>
<dbReference type="InterPro" id="IPR004149">
    <property type="entry name" value="Znf_DNAligase_C4"/>
</dbReference>
<feature type="binding site" evidence="15">
    <location>
        <position position="405"/>
    </location>
    <ligand>
        <name>Zn(2+)</name>
        <dbReference type="ChEBI" id="CHEBI:29105"/>
    </ligand>
</feature>
<dbReference type="CDD" id="cd00114">
    <property type="entry name" value="LIGANc"/>
    <property type="match status" value="1"/>
</dbReference>
<protein>
    <recommendedName>
        <fullName evidence="3 15">DNA ligase</fullName>
        <ecNumber evidence="2 15">6.5.1.2</ecNumber>
    </recommendedName>
    <alternativeName>
        <fullName evidence="15">Polydeoxyribonucleotide synthase [NAD(+)]</fullName>
    </alternativeName>
</protein>
<dbReference type="SMART" id="SM00292">
    <property type="entry name" value="BRCT"/>
    <property type="match status" value="1"/>
</dbReference>
<keyword evidence="12 15" id="KW-0464">Manganese</keyword>
<dbReference type="InterPro" id="IPR010994">
    <property type="entry name" value="RuvA_2-like"/>
</dbReference>
<comment type="cofactor">
    <cofactor evidence="15">
        <name>Mg(2+)</name>
        <dbReference type="ChEBI" id="CHEBI:18420"/>
    </cofactor>
    <cofactor evidence="15">
        <name>Mn(2+)</name>
        <dbReference type="ChEBI" id="CHEBI:29035"/>
    </cofactor>
</comment>
<dbReference type="SUPFAM" id="SSF50249">
    <property type="entry name" value="Nucleic acid-binding proteins"/>
    <property type="match status" value="1"/>
</dbReference>
<evidence type="ECO:0000256" key="2">
    <source>
        <dbReference type="ARBA" id="ARBA00012722"/>
    </source>
</evidence>
<keyword evidence="4 15" id="KW-0436">Ligase</keyword>
<dbReference type="InterPro" id="IPR012340">
    <property type="entry name" value="NA-bd_OB-fold"/>
</dbReference>
<evidence type="ECO:0000313" key="17">
    <source>
        <dbReference type="EMBL" id="MBO8425041.1"/>
    </source>
</evidence>
<dbReference type="InterPro" id="IPR013840">
    <property type="entry name" value="DNAligase_N"/>
</dbReference>
<dbReference type="Gene3D" id="2.40.50.140">
    <property type="entry name" value="Nucleic acid-binding proteins"/>
    <property type="match status" value="1"/>
</dbReference>
<evidence type="ECO:0000256" key="5">
    <source>
        <dbReference type="ARBA" id="ARBA00022705"/>
    </source>
</evidence>
<dbReference type="GO" id="GO:0003911">
    <property type="term" value="F:DNA ligase (NAD+) activity"/>
    <property type="evidence" value="ECO:0007669"/>
    <property type="project" value="UniProtKB-UniRule"/>
</dbReference>
<evidence type="ECO:0000256" key="4">
    <source>
        <dbReference type="ARBA" id="ARBA00022598"/>
    </source>
</evidence>
<evidence type="ECO:0000256" key="15">
    <source>
        <dbReference type="HAMAP-Rule" id="MF_01588"/>
    </source>
</evidence>
<dbReference type="FunFam" id="1.10.150.20:FF:000006">
    <property type="entry name" value="DNA ligase"/>
    <property type="match status" value="1"/>
</dbReference>
<dbReference type="GO" id="GO:0046872">
    <property type="term" value="F:metal ion binding"/>
    <property type="evidence" value="ECO:0007669"/>
    <property type="project" value="UniProtKB-KW"/>
</dbReference>
<gene>
    <name evidence="15 17" type="primary">ligA</name>
    <name evidence="17" type="ORF">IAC69_01015</name>
</gene>
<dbReference type="NCBIfam" id="TIGR00575">
    <property type="entry name" value="dnlj"/>
    <property type="match status" value="1"/>
</dbReference>
<proteinExistence type="inferred from homology"/>
<dbReference type="Gene3D" id="6.20.10.30">
    <property type="match status" value="1"/>
</dbReference>
<dbReference type="HAMAP" id="MF_01588">
    <property type="entry name" value="DNA_ligase_A"/>
    <property type="match status" value="1"/>
</dbReference>
<reference evidence="17" key="2">
    <citation type="journal article" date="2021" name="PeerJ">
        <title>Extensive microbial diversity within the chicken gut microbiome revealed by metagenomics and culture.</title>
        <authorList>
            <person name="Gilroy R."/>
            <person name="Ravi A."/>
            <person name="Getino M."/>
            <person name="Pursley I."/>
            <person name="Horton D.L."/>
            <person name="Alikhan N.F."/>
            <person name="Baker D."/>
            <person name="Gharbi K."/>
            <person name="Hall N."/>
            <person name="Watson M."/>
            <person name="Adriaenssens E.M."/>
            <person name="Foster-Nyarko E."/>
            <person name="Jarju S."/>
            <person name="Secka A."/>
            <person name="Antonio M."/>
            <person name="Oren A."/>
            <person name="Chaudhuri R.R."/>
            <person name="La Ragione R."/>
            <person name="Hildebrand F."/>
            <person name="Pallen M.J."/>
        </authorList>
    </citation>
    <scope>NUCLEOTIDE SEQUENCE</scope>
    <source>
        <strain evidence="17">8207</strain>
    </source>
</reference>
<comment type="catalytic activity">
    <reaction evidence="13 15">
        <text>NAD(+) + (deoxyribonucleotide)n-3'-hydroxyl + 5'-phospho-(deoxyribonucleotide)m = (deoxyribonucleotide)n+m + AMP + beta-nicotinamide D-nucleotide.</text>
        <dbReference type="EC" id="6.5.1.2"/>
    </reaction>
</comment>
<accession>A0A9D9DEX6</accession>
<dbReference type="SUPFAM" id="SSF56091">
    <property type="entry name" value="DNA ligase/mRNA capping enzyme, catalytic domain"/>
    <property type="match status" value="1"/>
</dbReference>
<dbReference type="InterPro" id="IPR013839">
    <property type="entry name" value="DNAligase_adenylation"/>
</dbReference>
<dbReference type="Pfam" id="PF03120">
    <property type="entry name" value="OB_DNA_ligase"/>
    <property type="match status" value="1"/>
</dbReference>
<evidence type="ECO:0000259" key="16">
    <source>
        <dbReference type="PROSITE" id="PS50172"/>
    </source>
</evidence>
<dbReference type="PANTHER" id="PTHR23389">
    <property type="entry name" value="CHROMOSOME TRANSMISSION FIDELITY FACTOR 18"/>
    <property type="match status" value="1"/>
</dbReference>
<evidence type="ECO:0000256" key="14">
    <source>
        <dbReference type="ARBA" id="ARBA00060881"/>
    </source>
</evidence>
<evidence type="ECO:0000256" key="13">
    <source>
        <dbReference type="ARBA" id="ARBA00034005"/>
    </source>
</evidence>
<keyword evidence="5 15" id="KW-0235">DNA replication</keyword>
<dbReference type="GO" id="GO:0006260">
    <property type="term" value="P:DNA replication"/>
    <property type="evidence" value="ECO:0007669"/>
    <property type="project" value="UniProtKB-KW"/>
</dbReference>
<evidence type="ECO:0000256" key="1">
    <source>
        <dbReference type="ARBA" id="ARBA00004067"/>
    </source>
</evidence>
<dbReference type="InterPro" id="IPR033136">
    <property type="entry name" value="DNA_ligase_CS"/>
</dbReference>
<feature type="binding site" evidence="15">
    <location>
        <position position="133"/>
    </location>
    <ligand>
        <name>NAD(+)</name>
        <dbReference type="ChEBI" id="CHEBI:57540"/>
    </ligand>
</feature>
<dbReference type="InterPro" id="IPR001357">
    <property type="entry name" value="BRCT_dom"/>
</dbReference>
<evidence type="ECO:0000256" key="11">
    <source>
        <dbReference type="ARBA" id="ARBA00023204"/>
    </source>
</evidence>
<dbReference type="InterPro" id="IPR004150">
    <property type="entry name" value="NAD_DNA_ligase_OB"/>
</dbReference>
<evidence type="ECO:0000256" key="8">
    <source>
        <dbReference type="ARBA" id="ARBA00022833"/>
    </source>
</evidence>
<dbReference type="Gene3D" id="1.10.150.20">
    <property type="entry name" value="5' to 3' exonuclease, C-terminal subdomain"/>
    <property type="match status" value="2"/>
</dbReference>
<dbReference type="SUPFAM" id="SSF52113">
    <property type="entry name" value="BRCT domain"/>
    <property type="match status" value="1"/>
</dbReference>
<feature type="binding site" evidence="15">
    <location>
        <position position="402"/>
    </location>
    <ligand>
        <name>Zn(2+)</name>
        <dbReference type="ChEBI" id="CHEBI:29105"/>
    </ligand>
</feature>
<dbReference type="Pfam" id="PF12826">
    <property type="entry name" value="HHH_2"/>
    <property type="match status" value="1"/>
</dbReference>
<evidence type="ECO:0000313" key="18">
    <source>
        <dbReference type="Proteomes" id="UP000823630"/>
    </source>
</evidence>
<dbReference type="Proteomes" id="UP000823630">
    <property type="component" value="Unassembled WGS sequence"/>
</dbReference>
<evidence type="ECO:0000256" key="12">
    <source>
        <dbReference type="ARBA" id="ARBA00023211"/>
    </source>
</evidence>
<dbReference type="Gene3D" id="3.30.470.30">
    <property type="entry name" value="DNA ligase/mRNA capping enzyme"/>
    <property type="match status" value="1"/>
</dbReference>
<dbReference type="AlphaFoldDB" id="A0A9D9DEX6"/>
<dbReference type="Pfam" id="PF03119">
    <property type="entry name" value="DNA_ligase_ZBD"/>
    <property type="match status" value="1"/>
</dbReference>
<feature type="binding site" evidence="15">
    <location>
        <position position="420"/>
    </location>
    <ligand>
        <name>Zn(2+)</name>
        <dbReference type="ChEBI" id="CHEBI:29105"/>
    </ligand>
</feature>
<comment type="function">
    <text evidence="1 15">DNA ligase that catalyzes the formation of phosphodiester linkages between 5'-phosphoryl and 3'-hydroxyl groups in double-stranded DNA using NAD as a coenzyme and as the energy source for the reaction. It is essential for DNA replication and repair of damaged DNA.</text>
</comment>
<feature type="binding site" evidence="15">
    <location>
        <begin position="37"/>
        <end position="41"/>
    </location>
    <ligand>
        <name>NAD(+)</name>
        <dbReference type="ChEBI" id="CHEBI:57540"/>
    </ligand>
</feature>